<gene>
    <name evidence="1" type="ORF">FPZ49_35230</name>
</gene>
<evidence type="ECO:0000313" key="2">
    <source>
        <dbReference type="Proteomes" id="UP000317036"/>
    </source>
</evidence>
<dbReference type="OrthoDB" id="5480482at2"/>
<proteinExistence type="predicted"/>
<protein>
    <submittedName>
        <fullName evidence="1">Uncharacterized protein</fullName>
    </submittedName>
</protein>
<organism evidence="1 2">
    <name type="scientific">Paenibacillus cremeus</name>
    <dbReference type="NCBI Taxonomy" id="2163881"/>
    <lineage>
        <taxon>Bacteria</taxon>
        <taxon>Bacillati</taxon>
        <taxon>Bacillota</taxon>
        <taxon>Bacilli</taxon>
        <taxon>Bacillales</taxon>
        <taxon>Paenibacillaceae</taxon>
        <taxon>Paenibacillus</taxon>
    </lineage>
</organism>
<comment type="caution">
    <text evidence="1">The sequence shown here is derived from an EMBL/GenBank/DDBJ whole genome shotgun (WGS) entry which is preliminary data.</text>
</comment>
<evidence type="ECO:0000313" key="1">
    <source>
        <dbReference type="EMBL" id="TVX97180.1"/>
    </source>
</evidence>
<dbReference type="EMBL" id="VNJI01000115">
    <property type="protein sequence ID" value="TVX97180.1"/>
    <property type="molecule type" value="Genomic_DNA"/>
</dbReference>
<name>A0A559JBC2_9BACL</name>
<dbReference type="Proteomes" id="UP000317036">
    <property type="component" value="Unassembled WGS sequence"/>
</dbReference>
<reference evidence="1 2" key="1">
    <citation type="submission" date="2019-07" db="EMBL/GenBank/DDBJ databases">
        <authorList>
            <person name="Kim J."/>
        </authorList>
    </citation>
    <scope>NUCLEOTIDE SEQUENCE [LARGE SCALE GENOMIC DNA]</scope>
    <source>
        <strain evidence="1 2">JC52</strain>
    </source>
</reference>
<sequence length="108" mass="12285">MKVGNKVKIRLGSGQNYLSLAAIPATSDLNYFYKHGYAFVKNTIVTPSFDQSTSEVTTRFDVTIDQKRADMEPTTLMALLPHQWKQTSSSLNFHHVYVAYVRNIPFEP</sequence>
<accession>A0A559JBC2</accession>
<keyword evidence="2" id="KW-1185">Reference proteome</keyword>
<dbReference type="RefSeq" id="WP_144855342.1">
    <property type="nucleotide sequence ID" value="NZ_VNJI01000115.1"/>
</dbReference>
<dbReference type="AlphaFoldDB" id="A0A559JBC2"/>